<comment type="caution">
    <text evidence="8">The sequence shown here is derived from an EMBL/GenBank/DDBJ whole genome shotgun (WGS) entry which is preliminary data.</text>
</comment>
<feature type="chain" id="PRO_5032569622" evidence="7">
    <location>
        <begin position="26"/>
        <end position="539"/>
    </location>
</feature>
<feature type="compositionally biased region" description="Low complexity" evidence="5">
    <location>
        <begin position="60"/>
        <end position="89"/>
    </location>
</feature>
<dbReference type="PANTHER" id="PTHR15549">
    <property type="entry name" value="PAIRED IMMUNOGLOBULIN-LIKE TYPE 2 RECEPTOR"/>
    <property type="match status" value="1"/>
</dbReference>
<evidence type="ECO:0000256" key="5">
    <source>
        <dbReference type="SAM" id="MobiDB-lite"/>
    </source>
</evidence>
<protein>
    <submittedName>
        <fullName evidence="8">Uncharacterized protein</fullName>
    </submittedName>
</protein>
<dbReference type="GO" id="GO:0071944">
    <property type="term" value="C:cell periphery"/>
    <property type="evidence" value="ECO:0007669"/>
    <property type="project" value="UniProtKB-ARBA"/>
</dbReference>
<gene>
    <name evidence="8" type="ORF">HXX76_003687</name>
</gene>
<feature type="region of interest" description="Disordered" evidence="5">
    <location>
        <begin position="464"/>
        <end position="539"/>
    </location>
</feature>
<dbReference type="EMBL" id="JAEHOC010000006">
    <property type="protein sequence ID" value="KAG2440832.1"/>
    <property type="molecule type" value="Genomic_DNA"/>
</dbReference>
<feature type="compositionally biased region" description="Pro residues" evidence="5">
    <location>
        <begin position="354"/>
        <end position="363"/>
    </location>
</feature>
<organism evidence="8 9">
    <name type="scientific">Chlamydomonas incerta</name>
    <dbReference type="NCBI Taxonomy" id="51695"/>
    <lineage>
        <taxon>Eukaryota</taxon>
        <taxon>Viridiplantae</taxon>
        <taxon>Chlorophyta</taxon>
        <taxon>core chlorophytes</taxon>
        <taxon>Chlorophyceae</taxon>
        <taxon>CS clade</taxon>
        <taxon>Chlamydomonadales</taxon>
        <taxon>Chlamydomonadaceae</taxon>
        <taxon>Chlamydomonas</taxon>
    </lineage>
</organism>
<proteinExistence type="predicted"/>
<keyword evidence="2 6" id="KW-0812">Transmembrane</keyword>
<sequence>MMLRRVTKVLALACLLAGAVVYAGSEPSHQELHAHGSSTAATAAARGLLQLRFVVPTTTTASSSSSSASSSSAASSSSSSSSASAESTTGSGGGLSNLHLVVLSVGSTLLAVGALAGGVYLCRTYCRHKESYLSQSVQAAQEAGLWPRAARITQEPSAAELTAAARRGGRAATAGAAAGAGDTATPDGESEAPGRVWMTAHVGGGGPSPLDGTAHDVEAAVGLPMTAFGGDGAAGTAATAVVIGVPVAVPVGPGMLLAAGGGSDHDDDGDGALVASAYQQQAAATLVIPASAAPTSPAAVAVARRAAAVSPTAAEQQRGGRSSSLETSGVAASAVSGTFSAWPSESSAFSSPRPSAPPQPQSPPSAACAVRPLPPSFYSPSQPHAAAASIAAIAGPQRRCLSAVPPLQLGPGRAPAAAAAAELLGAEGAGSEPWAPMPLSAAGPVRMGAPGTVRAMHATAAAVRYPDNIPEEGSSRRSSSSGCGEGDEEEEEARAYGDDEARAHDGHRSIGGSTVVIGTSAGTPSLNSTAATSIISRRL</sequence>
<dbReference type="InterPro" id="IPR051694">
    <property type="entry name" value="Immunoregulatory_rcpt-like"/>
</dbReference>
<evidence type="ECO:0000256" key="4">
    <source>
        <dbReference type="ARBA" id="ARBA00023136"/>
    </source>
</evidence>
<dbReference type="OrthoDB" id="10665787at2759"/>
<dbReference type="GO" id="GO:0016020">
    <property type="term" value="C:membrane"/>
    <property type="evidence" value="ECO:0007669"/>
    <property type="project" value="UniProtKB-SubCell"/>
</dbReference>
<keyword evidence="9" id="KW-1185">Reference proteome</keyword>
<evidence type="ECO:0000256" key="3">
    <source>
        <dbReference type="ARBA" id="ARBA00022989"/>
    </source>
</evidence>
<name>A0A835W509_CHLIN</name>
<dbReference type="AlphaFoldDB" id="A0A835W509"/>
<evidence type="ECO:0000256" key="7">
    <source>
        <dbReference type="SAM" id="SignalP"/>
    </source>
</evidence>
<keyword evidence="7" id="KW-0732">Signal</keyword>
<feature type="region of interest" description="Disordered" evidence="5">
    <location>
        <begin position="172"/>
        <end position="192"/>
    </location>
</feature>
<keyword evidence="4 6" id="KW-0472">Membrane</keyword>
<feature type="region of interest" description="Disordered" evidence="5">
    <location>
        <begin position="60"/>
        <end position="91"/>
    </location>
</feature>
<feature type="transmembrane region" description="Helical" evidence="6">
    <location>
        <begin position="98"/>
        <end position="122"/>
    </location>
</feature>
<feature type="compositionally biased region" description="Basic and acidic residues" evidence="5">
    <location>
        <begin position="493"/>
        <end position="508"/>
    </location>
</feature>
<evidence type="ECO:0000313" key="8">
    <source>
        <dbReference type="EMBL" id="KAG2440832.1"/>
    </source>
</evidence>
<evidence type="ECO:0000313" key="9">
    <source>
        <dbReference type="Proteomes" id="UP000650467"/>
    </source>
</evidence>
<feature type="signal peptide" evidence="7">
    <location>
        <begin position="1"/>
        <end position="25"/>
    </location>
</feature>
<feature type="region of interest" description="Disordered" evidence="5">
    <location>
        <begin position="343"/>
        <end position="374"/>
    </location>
</feature>
<reference evidence="8" key="1">
    <citation type="journal article" date="2020" name="bioRxiv">
        <title>Comparative genomics of Chlamydomonas.</title>
        <authorList>
            <person name="Craig R.J."/>
            <person name="Hasan A.R."/>
            <person name="Ness R.W."/>
            <person name="Keightley P.D."/>
        </authorList>
    </citation>
    <scope>NUCLEOTIDE SEQUENCE</scope>
    <source>
        <strain evidence="8">SAG 7.73</strain>
    </source>
</reference>
<comment type="subcellular location">
    <subcellularLocation>
        <location evidence="1">Membrane</location>
        <topology evidence="1">Single-pass membrane protein</topology>
    </subcellularLocation>
</comment>
<evidence type="ECO:0000256" key="1">
    <source>
        <dbReference type="ARBA" id="ARBA00004167"/>
    </source>
</evidence>
<evidence type="ECO:0000256" key="2">
    <source>
        <dbReference type="ARBA" id="ARBA00022692"/>
    </source>
</evidence>
<evidence type="ECO:0000256" key="6">
    <source>
        <dbReference type="SAM" id="Phobius"/>
    </source>
</evidence>
<feature type="compositionally biased region" description="Polar residues" evidence="5">
    <location>
        <begin position="516"/>
        <end position="539"/>
    </location>
</feature>
<dbReference type="Proteomes" id="UP000650467">
    <property type="component" value="Unassembled WGS sequence"/>
</dbReference>
<keyword evidence="3 6" id="KW-1133">Transmembrane helix</keyword>
<accession>A0A835W509</accession>
<feature type="compositionally biased region" description="Low complexity" evidence="5">
    <location>
        <begin position="172"/>
        <end position="185"/>
    </location>
</feature>
<dbReference type="PANTHER" id="PTHR15549:SF26">
    <property type="entry name" value="AXIAL BUDDING PATTERN PROTEIN 2-RELATED"/>
    <property type="match status" value="1"/>
</dbReference>
<feature type="compositionally biased region" description="Low complexity" evidence="5">
    <location>
        <begin position="343"/>
        <end position="353"/>
    </location>
</feature>